<dbReference type="PANTHER" id="PTHR44520">
    <property type="entry name" value="RESPONSE REGULATOR RCP1-RELATED"/>
    <property type="match status" value="1"/>
</dbReference>
<dbReference type="InterPro" id="IPR001789">
    <property type="entry name" value="Sig_transdc_resp-reg_receiver"/>
</dbReference>
<keyword evidence="4" id="KW-1185">Reference proteome</keyword>
<dbReference type="Proteomes" id="UP000277579">
    <property type="component" value="Unassembled WGS sequence"/>
</dbReference>
<protein>
    <submittedName>
        <fullName evidence="3">Response regulator receiver domain-containing protein</fullName>
    </submittedName>
</protein>
<gene>
    <name evidence="3" type="ORF">CLV94_3315</name>
</gene>
<dbReference type="InterPro" id="IPR052893">
    <property type="entry name" value="TCS_response_regulator"/>
</dbReference>
<comment type="caution">
    <text evidence="3">The sequence shown here is derived from an EMBL/GenBank/DDBJ whole genome shotgun (WGS) entry which is preliminary data.</text>
</comment>
<feature type="domain" description="Response regulatory" evidence="2">
    <location>
        <begin position="4"/>
        <end position="131"/>
    </location>
</feature>
<dbReference type="OrthoDB" id="673128at2"/>
<dbReference type="AlphaFoldDB" id="A0A495LZV9"/>
<evidence type="ECO:0000313" key="3">
    <source>
        <dbReference type="EMBL" id="RKS17873.1"/>
    </source>
</evidence>
<dbReference type="SUPFAM" id="SSF52172">
    <property type="entry name" value="CheY-like"/>
    <property type="match status" value="1"/>
</dbReference>
<feature type="modified residue" description="4-aspartylphosphate" evidence="1">
    <location>
        <position position="61"/>
    </location>
</feature>
<sequence length="133" mass="14964">MTKIICLIDDDPIYQIITKKIIQKSEKASKILSFVNGAEAIDGLIGLIHKPDEFPDIILLDIEMPIMDGWHFMERFEKIKAMFPKETAIYIVSSSIASSDKEKSKTYKGILGYFTKPIAFQDVLEIAKANGGH</sequence>
<dbReference type="RefSeq" id="WP_121377588.1">
    <property type="nucleotide sequence ID" value="NZ_RBLC01000007.1"/>
</dbReference>
<reference evidence="3 4" key="1">
    <citation type="submission" date="2018-10" db="EMBL/GenBank/DDBJ databases">
        <title>Genomic Encyclopedia of Archaeal and Bacterial Type Strains, Phase II (KMG-II): from individual species to whole genera.</title>
        <authorList>
            <person name="Goeker M."/>
        </authorList>
    </citation>
    <scope>NUCLEOTIDE SEQUENCE [LARGE SCALE GENOMIC DNA]</scope>
    <source>
        <strain evidence="3 4">DSM 29537</strain>
    </source>
</reference>
<dbReference type="Gene3D" id="3.40.50.2300">
    <property type="match status" value="1"/>
</dbReference>
<dbReference type="EMBL" id="RBLC01000007">
    <property type="protein sequence ID" value="RKS17873.1"/>
    <property type="molecule type" value="Genomic_DNA"/>
</dbReference>
<evidence type="ECO:0000259" key="2">
    <source>
        <dbReference type="PROSITE" id="PS50110"/>
    </source>
</evidence>
<dbReference type="SMART" id="SM00448">
    <property type="entry name" value="REC"/>
    <property type="match status" value="1"/>
</dbReference>
<proteinExistence type="predicted"/>
<keyword evidence="1" id="KW-0597">Phosphoprotein</keyword>
<dbReference type="PROSITE" id="PS50110">
    <property type="entry name" value="RESPONSE_REGULATORY"/>
    <property type="match status" value="1"/>
</dbReference>
<evidence type="ECO:0000256" key="1">
    <source>
        <dbReference type="PROSITE-ProRule" id="PRU00169"/>
    </source>
</evidence>
<dbReference type="Pfam" id="PF00072">
    <property type="entry name" value="Response_reg"/>
    <property type="match status" value="1"/>
</dbReference>
<organism evidence="3 4">
    <name type="scientific">Flavobacterium endophyticum</name>
    <dbReference type="NCBI Taxonomy" id="1540163"/>
    <lineage>
        <taxon>Bacteria</taxon>
        <taxon>Pseudomonadati</taxon>
        <taxon>Bacteroidota</taxon>
        <taxon>Flavobacteriia</taxon>
        <taxon>Flavobacteriales</taxon>
        <taxon>Flavobacteriaceae</taxon>
        <taxon>Flavobacterium</taxon>
    </lineage>
</organism>
<dbReference type="PANTHER" id="PTHR44520:SF2">
    <property type="entry name" value="RESPONSE REGULATOR RCP1"/>
    <property type="match status" value="1"/>
</dbReference>
<dbReference type="InterPro" id="IPR011006">
    <property type="entry name" value="CheY-like_superfamily"/>
</dbReference>
<name>A0A495LZV9_9FLAO</name>
<accession>A0A495LZV9</accession>
<evidence type="ECO:0000313" key="4">
    <source>
        <dbReference type="Proteomes" id="UP000277579"/>
    </source>
</evidence>
<dbReference type="GO" id="GO:0000160">
    <property type="term" value="P:phosphorelay signal transduction system"/>
    <property type="evidence" value="ECO:0007669"/>
    <property type="project" value="InterPro"/>
</dbReference>